<protein>
    <submittedName>
        <fullName evidence="2">Uncharacterized protein</fullName>
    </submittedName>
</protein>
<evidence type="ECO:0000256" key="1">
    <source>
        <dbReference type="SAM" id="Phobius"/>
    </source>
</evidence>
<evidence type="ECO:0000313" key="2">
    <source>
        <dbReference type="EMBL" id="MBD5781615.1"/>
    </source>
</evidence>
<dbReference type="AlphaFoldDB" id="A0A927FC28"/>
<keyword evidence="3" id="KW-1185">Reference proteome</keyword>
<proteinExistence type="predicted"/>
<dbReference type="RefSeq" id="WP_191618700.1">
    <property type="nucleotide sequence ID" value="NZ_JACYFG010000051.1"/>
</dbReference>
<comment type="caution">
    <text evidence="2">The sequence shown here is derived from an EMBL/GenBank/DDBJ whole genome shotgun (WGS) entry which is preliminary data.</text>
</comment>
<reference evidence="2" key="1">
    <citation type="submission" date="2020-09" db="EMBL/GenBank/DDBJ databases">
        <title>Pelagicoccus enzymogenes sp. nov. with an EPS production, isolated from marine sediment.</title>
        <authorList>
            <person name="Feng X."/>
        </authorList>
    </citation>
    <scope>NUCLEOTIDE SEQUENCE</scope>
    <source>
        <strain evidence="2">NFK12</strain>
    </source>
</reference>
<keyword evidence="1" id="KW-0472">Membrane</keyword>
<name>A0A927FC28_9BACT</name>
<sequence length="380" mass="43578">MTLLKETRIIVLLLAAVVAFTVGYQYLGKSEESLLSYEEKISGEVKPGTSLPADTQRRELDPAFISDLEAAFAVLIDRDDEHSEYDLHLLIQEMTPSELEAYLEAIRRIKVESYRTRAEIALHYRWLEWDPDESLQHALETWDHEIADTWFDVLVRRYAELSPRESIAWLKRSSDPLVVSRFAKYASQATIGMAPHDLSFATETLSLIEDPELRSRSVAAIAYNMDRSEAERWRGRLERSDDRNSVSLQVASLLMEESPVEALDLLLELEQTSDPLREQLAAVGLQKLIESEPGLIEHYFSKFKFPPAEIGAFVQLMFQQMLSNDESSALSWAEELEADGLMDDATRFGIMHQLKQRHPQLAQVWRDRIQDPAVLEEPDR</sequence>
<feature type="transmembrane region" description="Helical" evidence="1">
    <location>
        <begin position="9"/>
        <end position="27"/>
    </location>
</feature>
<dbReference type="EMBL" id="JACYFG010000051">
    <property type="protein sequence ID" value="MBD5781615.1"/>
    <property type="molecule type" value="Genomic_DNA"/>
</dbReference>
<keyword evidence="1" id="KW-1133">Transmembrane helix</keyword>
<gene>
    <name evidence="2" type="ORF">IEN85_19090</name>
</gene>
<organism evidence="2 3">
    <name type="scientific">Pelagicoccus enzymogenes</name>
    <dbReference type="NCBI Taxonomy" id="2773457"/>
    <lineage>
        <taxon>Bacteria</taxon>
        <taxon>Pseudomonadati</taxon>
        <taxon>Verrucomicrobiota</taxon>
        <taxon>Opitutia</taxon>
        <taxon>Puniceicoccales</taxon>
        <taxon>Pelagicoccaceae</taxon>
        <taxon>Pelagicoccus</taxon>
    </lineage>
</organism>
<dbReference type="Proteomes" id="UP000622317">
    <property type="component" value="Unassembled WGS sequence"/>
</dbReference>
<keyword evidence="1" id="KW-0812">Transmembrane</keyword>
<evidence type="ECO:0000313" key="3">
    <source>
        <dbReference type="Proteomes" id="UP000622317"/>
    </source>
</evidence>
<accession>A0A927FC28</accession>